<dbReference type="OrthoDB" id="360930at2759"/>
<accession>A0A2H6KH74</accession>
<evidence type="ECO:0000313" key="2">
    <source>
        <dbReference type="EMBL" id="GBE62338.1"/>
    </source>
</evidence>
<dbReference type="GeneID" id="39876108"/>
<keyword evidence="3" id="KW-1185">Reference proteome</keyword>
<feature type="compositionally biased region" description="Basic and acidic residues" evidence="1">
    <location>
        <begin position="74"/>
        <end position="88"/>
    </location>
</feature>
<dbReference type="AlphaFoldDB" id="A0A2H6KH74"/>
<organism evidence="2 3">
    <name type="scientific">Babesia ovata</name>
    <dbReference type="NCBI Taxonomy" id="189622"/>
    <lineage>
        <taxon>Eukaryota</taxon>
        <taxon>Sar</taxon>
        <taxon>Alveolata</taxon>
        <taxon>Apicomplexa</taxon>
        <taxon>Aconoidasida</taxon>
        <taxon>Piroplasmida</taxon>
        <taxon>Babesiidae</taxon>
        <taxon>Babesia</taxon>
    </lineage>
</organism>
<protein>
    <submittedName>
        <fullName evidence="2">Uncharacterized protein</fullName>
    </submittedName>
</protein>
<dbReference type="EMBL" id="BDSA01000004">
    <property type="protein sequence ID" value="GBE62338.1"/>
    <property type="molecule type" value="Genomic_DNA"/>
</dbReference>
<name>A0A2H6KH74_9APIC</name>
<evidence type="ECO:0000256" key="1">
    <source>
        <dbReference type="SAM" id="MobiDB-lite"/>
    </source>
</evidence>
<dbReference type="RefSeq" id="XP_028868581.1">
    <property type="nucleotide sequence ID" value="XM_029012748.1"/>
</dbReference>
<feature type="compositionally biased region" description="Low complexity" evidence="1">
    <location>
        <begin position="89"/>
        <end position="103"/>
    </location>
</feature>
<sequence length="479" mass="52778">MYSRRSEEVTRISQRLAGIHIPVFSVLESQMGDPVLSHWIGADGVVAGTALGRVSAYIFDNPVSASYTSSTAVETKDKDVSNTQRDRSTPTPSDTTQDSSTVTDGKDTKTEAAPSPPTINEVGGVEPLEASSANPDGTLAIDMADDGYDVDEGDDSCGCDGWKFSNLTSFFVTVMNYIRCGGGSVDAAQLDDVLPGRYTVFASFSDEAVRAVFIHNRQLYCLIGTSAISVYDVDKYALLSEYRLSLSRNAGYKQITFAACKILVDCMRGSTILDPVAKKQTSSTHRVYPSNVLDFNGTEMMCYYRNVNKYFVQVITLDNDVAKKVLFSISMPKSVFLVTHGRFWGSDRLVVVTDLLSISVYKYHEVTVPIAKRRLRVDLVALCGGFSDFLAVLTKDAMIKLLHGHTLETFFRIPLYPATFELGWPYTLVNYGNIISFTSDEGVYCLRLPRKVTAAASQWRENGSLGVHGIHEERQDINN</sequence>
<reference evidence="2 3" key="1">
    <citation type="journal article" date="2017" name="BMC Genomics">
        <title>Whole-genome assembly of Babesia ovata and comparative genomics between closely related pathogens.</title>
        <authorList>
            <person name="Yamagishi J."/>
            <person name="Asada M."/>
            <person name="Hakimi H."/>
            <person name="Tanaka T.Q."/>
            <person name="Sugimoto C."/>
            <person name="Kawazu S."/>
        </authorList>
    </citation>
    <scope>NUCLEOTIDE SEQUENCE [LARGE SCALE GENOMIC DNA]</scope>
    <source>
        <strain evidence="2 3">Miyake</strain>
    </source>
</reference>
<comment type="caution">
    <text evidence="2">The sequence shown here is derived from an EMBL/GenBank/DDBJ whole genome shotgun (WGS) entry which is preliminary data.</text>
</comment>
<dbReference type="VEuPathDB" id="PiroplasmaDB:BOVATA_038310"/>
<proteinExistence type="predicted"/>
<feature type="region of interest" description="Disordered" evidence="1">
    <location>
        <begin position="68"/>
        <end position="136"/>
    </location>
</feature>
<dbReference type="Proteomes" id="UP000236319">
    <property type="component" value="Unassembled WGS sequence"/>
</dbReference>
<gene>
    <name evidence="2" type="ORF">BOVATA_038310</name>
</gene>
<evidence type="ECO:0000313" key="3">
    <source>
        <dbReference type="Proteomes" id="UP000236319"/>
    </source>
</evidence>